<reference evidence="4 5" key="1">
    <citation type="journal article" date="2019" name="Int. J. Syst. Evol. Microbiol.">
        <title>The Global Catalogue of Microorganisms (GCM) 10K type strain sequencing project: providing services to taxonomists for standard genome sequencing and annotation.</title>
        <authorList>
            <consortium name="The Broad Institute Genomics Platform"/>
            <consortium name="The Broad Institute Genome Sequencing Center for Infectious Disease"/>
            <person name="Wu L."/>
            <person name="Ma J."/>
        </authorList>
    </citation>
    <scope>NUCLEOTIDE SEQUENCE [LARGE SCALE GENOMIC DNA]</scope>
    <source>
        <strain evidence="4 5">JCM 15577</strain>
    </source>
</reference>
<protein>
    <submittedName>
        <fullName evidence="4">ComF family protein</fullName>
    </submittedName>
</protein>
<accession>A0ABN2HKF7</accession>
<keyword evidence="5" id="KW-1185">Reference proteome</keyword>
<dbReference type="EMBL" id="BAAAPL010000001">
    <property type="protein sequence ID" value="GAA1689483.1"/>
    <property type="molecule type" value="Genomic_DNA"/>
</dbReference>
<feature type="region of interest" description="Disordered" evidence="2">
    <location>
        <begin position="206"/>
        <end position="226"/>
    </location>
</feature>
<gene>
    <name evidence="4" type="ORF">GCM10009808_02950</name>
</gene>
<dbReference type="Proteomes" id="UP001501690">
    <property type="component" value="Unassembled WGS sequence"/>
</dbReference>
<proteinExistence type="inferred from homology"/>
<evidence type="ECO:0000259" key="3">
    <source>
        <dbReference type="Pfam" id="PF00156"/>
    </source>
</evidence>
<dbReference type="PANTHER" id="PTHR47505:SF1">
    <property type="entry name" value="DNA UTILIZATION PROTEIN YHGH"/>
    <property type="match status" value="1"/>
</dbReference>
<dbReference type="InterPro" id="IPR051910">
    <property type="entry name" value="ComF/GntX_DNA_util-trans"/>
</dbReference>
<organism evidence="4 5">
    <name type="scientific">Microbacterium sediminicola</name>
    <dbReference type="NCBI Taxonomy" id="415210"/>
    <lineage>
        <taxon>Bacteria</taxon>
        <taxon>Bacillati</taxon>
        <taxon>Actinomycetota</taxon>
        <taxon>Actinomycetes</taxon>
        <taxon>Micrococcales</taxon>
        <taxon>Microbacteriaceae</taxon>
        <taxon>Microbacterium</taxon>
    </lineage>
</organism>
<dbReference type="Pfam" id="PF00156">
    <property type="entry name" value="Pribosyltran"/>
    <property type="match status" value="1"/>
</dbReference>
<dbReference type="InterPro" id="IPR029057">
    <property type="entry name" value="PRTase-like"/>
</dbReference>
<evidence type="ECO:0000256" key="2">
    <source>
        <dbReference type="SAM" id="MobiDB-lite"/>
    </source>
</evidence>
<feature type="domain" description="Phosphoribosyltransferase" evidence="3">
    <location>
        <begin position="168"/>
        <end position="216"/>
    </location>
</feature>
<comment type="caution">
    <text evidence="4">The sequence shown here is derived from an EMBL/GenBank/DDBJ whole genome shotgun (WGS) entry which is preliminary data.</text>
</comment>
<dbReference type="Gene3D" id="3.40.50.2020">
    <property type="match status" value="1"/>
</dbReference>
<evidence type="ECO:0000256" key="1">
    <source>
        <dbReference type="ARBA" id="ARBA00008007"/>
    </source>
</evidence>
<name>A0ABN2HKF7_9MICO</name>
<dbReference type="InterPro" id="IPR000836">
    <property type="entry name" value="PRTase_dom"/>
</dbReference>
<sequence>MPPTSTVVRAMQEALSWILPVECAGCDLPDVALCDSCRAHLVRVQPVIRNLDGMRVVSAHRYEGVVERVIGSLKNDGRVGLARPLGRSLAGAADALDAPKSTRFVPVPTTRAAFGSRGFRVVETLCRRAGIVCTPALAPTRAAADQRRLGREARRGNVAGLFRSAPMHGSLVVVVDDVVTTGATLREAARALRAAGGEVLGALTVASTPRRSAHSENADQGPKNGW</sequence>
<comment type="similarity">
    <text evidence="1">Belongs to the ComF/GntX family.</text>
</comment>
<dbReference type="RefSeq" id="WP_344068227.1">
    <property type="nucleotide sequence ID" value="NZ_BAAAPL010000001.1"/>
</dbReference>
<dbReference type="SUPFAM" id="SSF53271">
    <property type="entry name" value="PRTase-like"/>
    <property type="match status" value="1"/>
</dbReference>
<evidence type="ECO:0000313" key="5">
    <source>
        <dbReference type="Proteomes" id="UP001501690"/>
    </source>
</evidence>
<evidence type="ECO:0000313" key="4">
    <source>
        <dbReference type="EMBL" id="GAA1689483.1"/>
    </source>
</evidence>
<dbReference type="PANTHER" id="PTHR47505">
    <property type="entry name" value="DNA UTILIZATION PROTEIN YHGH"/>
    <property type="match status" value="1"/>
</dbReference>